<protein>
    <submittedName>
        <fullName evidence="2">Uncharacterized protein</fullName>
    </submittedName>
</protein>
<organism evidence="2">
    <name type="scientific">Anguilla anguilla</name>
    <name type="common">European freshwater eel</name>
    <name type="synonym">Muraena anguilla</name>
    <dbReference type="NCBI Taxonomy" id="7936"/>
    <lineage>
        <taxon>Eukaryota</taxon>
        <taxon>Metazoa</taxon>
        <taxon>Chordata</taxon>
        <taxon>Craniata</taxon>
        <taxon>Vertebrata</taxon>
        <taxon>Euteleostomi</taxon>
        <taxon>Actinopterygii</taxon>
        <taxon>Neopterygii</taxon>
        <taxon>Teleostei</taxon>
        <taxon>Anguilliformes</taxon>
        <taxon>Anguillidae</taxon>
        <taxon>Anguilla</taxon>
    </lineage>
</organism>
<keyword evidence="1" id="KW-0472">Membrane</keyword>
<accession>A0A0E9W3A8</accession>
<name>A0A0E9W3A8_ANGAN</name>
<reference evidence="2" key="1">
    <citation type="submission" date="2014-11" db="EMBL/GenBank/DDBJ databases">
        <authorList>
            <person name="Amaro Gonzalez C."/>
        </authorList>
    </citation>
    <scope>NUCLEOTIDE SEQUENCE</scope>
</reference>
<keyword evidence="1" id="KW-0812">Transmembrane</keyword>
<sequence>MFAGMLPSFLGSPITLTYLLSLALVFSFSNITS</sequence>
<reference evidence="2" key="2">
    <citation type="journal article" date="2015" name="Fish Shellfish Immunol.">
        <title>Early steps in the European eel (Anguilla anguilla)-Vibrio vulnificus interaction in the gills: Role of the RtxA13 toxin.</title>
        <authorList>
            <person name="Callol A."/>
            <person name="Pajuelo D."/>
            <person name="Ebbesson L."/>
            <person name="Teles M."/>
            <person name="MacKenzie S."/>
            <person name="Amaro C."/>
        </authorList>
    </citation>
    <scope>NUCLEOTIDE SEQUENCE</scope>
</reference>
<feature type="transmembrane region" description="Helical" evidence="1">
    <location>
        <begin position="6"/>
        <end position="28"/>
    </location>
</feature>
<dbReference type="AlphaFoldDB" id="A0A0E9W3A8"/>
<evidence type="ECO:0000313" key="2">
    <source>
        <dbReference type="EMBL" id="JAH84849.1"/>
    </source>
</evidence>
<evidence type="ECO:0000256" key="1">
    <source>
        <dbReference type="SAM" id="Phobius"/>
    </source>
</evidence>
<keyword evidence="1" id="KW-1133">Transmembrane helix</keyword>
<proteinExistence type="predicted"/>
<dbReference type="EMBL" id="GBXM01023728">
    <property type="protein sequence ID" value="JAH84849.1"/>
    <property type="molecule type" value="Transcribed_RNA"/>
</dbReference>